<keyword evidence="4 8" id="KW-0479">Metal-binding</keyword>
<dbReference type="PRINTS" id="PR00606">
    <property type="entry name" value="CYTCHROMECID"/>
</dbReference>
<keyword evidence="6 8" id="KW-0408">Iron</keyword>
<dbReference type="AlphaFoldDB" id="A0A6S6WJW8"/>
<feature type="domain" description="Cytochrome c" evidence="10">
    <location>
        <begin position="19"/>
        <end position="107"/>
    </location>
</feature>
<organism evidence="11 12">
    <name type="scientific">Pseudidiomarina piscicola</name>
    <dbReference type="NCBI Taxonomy" id="2614830"/>
    <lineage>
        <taxon>Bacteria</taxon>
        <taxon>Pseudomonadati</taxon>
        <taxon>Pseudomonadota</taxon>
        <taxon>Gammaproteobacteria</taxon>
        <taxon>Alteromonadales</taxon>
        <taxon>Idiomarinaceae</taxon>
        <taxon>Pseudidiomarina</taxon>
    </lineage>
</organism>
<evidence type="ECO:0000256" key="1">
    <source>
        <dbReference type="ARBA" id="ARBA00021020"/>
    </source>
</evidence>
<evidence type="ECO:0000256" key="5">
    <source>
        <dbReference type="ARBA" id="ARBA00022982"/>
    </source>
</evidence>
<reference evidence="11 12" key="1">
    <citation type="submission" date="2020-02" db="EMBL/GenBank/DDBJ databases">
        <authorList>
            <person name="Rodrigo-Torres L."/>
            <person name="Arahal R. D."/>
            <person name="Lucena T."/>
        </authorList>
    </citation>
    <scope>NUCLEOTIDE SEQUENCE [LARGE SCALE GENOMIC DNA]</scope>
    <source>
        <strain evidence="11 12">CECT 9734</strain>
    </source>
</reference>
<feature type="binding site" description="covalent" evidence="8">
    <location>
        <position position="40"/>
    </location>
    <ligand>
        <name>heme c</name>
        <dbReference type="ChEBI" id="CHEBI:61717"/>
    </ligand>
</feature>
<comment type="PTM">
    <text evidence="8">Binds 1 heme c group covalently per subunit.</text>
</comment>
<gene>
    <name evidence="11" type="primary">cyt</name>
    <name evidence="11" type="ORF">PSI9734_00044</name>
</gene>
<keyword evidence="5" id="KW-0249">Electron transport</keyword>
<accession>A0A6S6WJW8</accession>
<dbReference type="GO" id="GO:0009055">
    <property type="term" value="F:electron transfer activity"/>
    <property type="evidence" value="ECO:0007669"/>
    <property type="project" value="InterPro"/>
</dbReference>
<evidence type="ECO:0000256" key="9">
    <source>
        <dbReference type="SAM" id="SignalP"/>
    </source>
</evidence>
<dbReference type="EMBL" id="CADCXY010000001">
    <property type="protein sequence ID" value="CAB0149480.1"/>
    <property type="molecule type" value="Genomic_DNA"/>
</dbReference>
<name>A0A6S6WJW8_9GAMM</name>
<keyword evidence="3 8" id="KW-0349">Heme</keyword>
<evidence type="ECO:0000256" key="4">
    <source>
        <dbReference type="ARBA" id="ARBA00022723"/>
    </source>
</evidence>
<dbReference type="Gene3D" id="1.10.760.10">
    <property type="entry name" value="Cytochrome c-like domain"/>
    <property type="match status" value="1"/>
</dbReference>
<evidence type="ECO:0000256" key="2">
    <source>
        <dbReference type="ARBA" id="ARBA00022448"/>
    </source>
</evidence>
<evidence type="ECO:0000313" key="12">
    <source>
        <dbReference type="Proteomes" id="UP000481517"/>
    </source>
</evidence>
<evidence type="ECO:0000256" key="6">
    <source>
        <dbReference type="ARBA" id="ARBA00023004"/>
    </source>
</evidence>
<protein>
    <recommendedName>
        <fullName evidence="1">Cytochrome c-551</fullName>
    </recommendedName>
    <alternativeName>
        <fullName evidence="7">Cytochrome c551</fullName>
    </alternativeName>
</protein>
<dbReference type="SUPFAM" id="SSF46626">
    <property type="entry name" value="Cytochrome c"/>
    <property type="match status" value="1"/>
</dbReference>
<keyword evidence="9" id="KW-0732">Signal</keyword>
<dbReference type="Pfam" id="PF00034">
    <property type="entry name" value="Cytochrom_C"/>
    <property type="match status" value="1"/>
</dbReference>
<evidence type="ECO:0000256" key="3">
    <source>
        <dbReference type="ARBA" id="ARBA00022617"/>
    </source>
</evidence>
<evidence type="ECO:0000313" key="11">
    <source>
        <dbReference type="EMBL" id="CAB0149480.1"/>
    </source>
</evidence>
<keyword evidence="12" id="KW-1185">Reference proteome</keyword>
<dbReference type="InterPro" id="IPR009056">
    <property type="entry name" value="Cyt_c-like_dom"/>
</dbReference>
<evidence type="ECO:0000256" key="8">
    <source>
        <dbReference type="PIRSR" id="PIRSR602324-1"/>
    </source>
</evidence>
<evidence type="ECO:0000259" key="10">
    <source>
        <dbReference type="PROSITE" id="PS51007"/>
    </source>
</evidence>
<dbReference type="Proteomes" id="UP000481517">
    <property type="component" value="Unassembled WGS sequence"/>
</dbReference>
<dbReference type="InterPro" id="IPR002324">
    <property type="entry name" value="Cyt_c_ID"/>
</dbReference>
<sequence length="107" mass="11264">MFSKFIGGIFVVLTLSVAGSAQANDEALELAKKNACTACHGVNNKIVGPAYSDVAAKYAGQDDAVAQLKDSIKNGGKGNWGQTPMPAQPQLSDEQLTLLAEWILTLK</sequence>
<feature type="chain" id="PRO_5029022259" description="Cytochrome c-551" evidence="9">
    <location>
        <begin position="24"/>
        <end position="107"/>
    </location>
</feature>
<dbReference type="GO" id="GO:0005506">
    <property type="term" value="F:iron ion binding"/>
    <property type="evidence" value="ECO:0007669"/>
    <property type="project" value="InterPro"/>
</dbReference>
<dbReference type="GO" id="GO:0020037">
    <property type="term" value="F:heme binding"/>
    <property type="evidence" value="ECO:0007669"/>
    <property type="project" value="InterPro"/>
</dbReference>
<proteinExistence type="predicted"/>
<evidence type="ECO:0000256" key="7">
    <source>
        <dbReference type="ARBA" id="ARBA00031244"/>
    </source>
</evidence>
<keyword evidence="2" id="KW-0813">Transport</keyword>
<dbReference type="InterPro" id="IPR036909">
    <property type="entry name" value="Cyt_c-like_dom_sf"/>
</dbReference>
<dbReference type="PROSITE" id="PS51007">
    <property type="entry name" value="CYTC"/>
    <property type="match status" value="1"/>
</dbReference>
<feature type="signal peptide" evidence="9">
    <location>
        <begin position="1"/>
        <end position="23"/>
    </location>
</feature>
<feature type="binding site" description="covalent" evidence="8">
    <location>
        <position position="36"/>
    </location>
    <ligand>
        <name>heme c</name>
        <dbReference type="ChEBI" id="CHEBI:61717"/>
    </ligand>
</feature>
<feature type="binding site" description="covalent" evidence="8">
    <location>
        <position position="85"/>
    </location>
    <ligand>
        <name>heme c</name>
        <dbReference type="ChEBI" id="CHEBI:61717"/>
    </ligand>
</feature>
<dbReference type="RefSeq" id="WP_173919120.1">
    <property type="nucleotide sequence ID" value="NZ_CADCXY010000001.1"/>
</dbReference>